<accession>A0A9E4K632</accession>
<sequence>MKRTLLYLTLCSLLLATPTRAGDFKVLELQYIMPHEYPWVNVITTEADWGNFYYNELLPANGINCVFPTETPVKQDDPCLTGPPDVDFKTSQIVVGGLGLKPSSDFQAMVADVDTTQSTDLVINIIDGAPADECILLPVVSLEMMTLVIEKSDKPVKVNVHNATLHCQTYGALSNY</sequence>
<proteinExistence type="predicted"/>
<evidence type="ECO:0000313" key="2">
    <source>
        <dbReference type="EMBL" id="MCG7939480.1"/>
    </source>
</evidence>
<feature type="chain" id="PRO_5038825437" description="IPT/TIG domain-containing protein" evidence="1">
    <location>
        <begin position="22"/>
        <end position="176"/>
    </location>
</feature>
<gene>
    <name evidence="2" type="ORF">JAZ04_11585</name>
</gene>
<protein>
    <recommendedName>
        <fullName evidence="4">IPT/TIG domain-containing protein</fullName>
    </recommendedName>
</protein>
<organism evidence="2 3">
    <name type="scientific">Candidatus Thiodiazotropha lotti</name>
    <dbReference type="NCBI Taxonomy" id="2792787"/>
    <lineage>
        <taxon>Bacteria</taxon>
        <taxon>Pseudomonadati</taxon>
        <taxon>Pseudomonadota</taxon>
        <taxon>Gammaproteobacteria</taxon>
        <taxon>Chromatiales</taxon>
        <taxon>Sedimenticolaceae</taxon>
        <taxon>Candidatus Thiodiazotropha</taxon>
    </lineage>
</organism>
<comment type="caution">
    <text evidence="2">The sequence shown here is derived from an EMBL/GenBank/DDBJ whole genome shotgun (WGS) entry which is preliminary data.</text>
</comment>
<evidence type="ECO:0008006" key="4">
    <source>
        <dbReference type="Google" id="ProtNLM"/>
    </source>
</evidence>
<feature type="signal peptide" evidence="1">
    <location>
        <begin position="1"/>
        <end position="21"/>
    </location>
</feature>
<name>A0A9E4K632_9GAMM</name>
<dbReference type="AlphaFoldDB" id="A0A9E4K632"/>
<dbReference type="Proteomes" id="UP000886687">
    <property type="component" value="Unassembled WGS sequence"/>
</dbReference>
<evidence type="ECO:0000313" key="3">
    <source>
        <dbReference type="Proteomes" id="UP000886687"/>
    </source>
</evidence>
<evidence type="ECO:0000256" key="1">
    <source>
        <dbReference type="SAM" id="SignalP"/>
    </source>
</evidence>
<keyword evidence="1" id="KW-0732">Signal</keyword>
<reference evidence="2" key="1">
    <citation type="journal article" date="2021" name="Proc. Natl. Acad. Sci. U.S.A.">
        <title>Global biogeography of chemosynthetic symbionts reveals both localized and globally distributed symbiont groups. .</title>
        <authorList>
            <person name="Osvatic J.T."/>
            <person name="Wilkins L.G.E."/>
            <person name="Leibrecht L."/>
            <person name="Leray M."/>
            <person name="Zauner S."/>
            <person name="Polzin J."/>
            <person name="Camacho Y."/>
            <person name="Gros O."/>
            <person name="van Gils J.A."/>
            <person name="Eisen J.A."/>
            <person name="Petersen J.M."/>
            <person name="Yuen B."/>
        </authorList>
    </citation>
    <scope>NUCLEOTIDE SEQUENCE</scope>
    <source>
        <strain evidence="2">MAGL173</strain>
    </source>
</reference>
<dbReference type="EMBL" id="JAEPDI010000006">
    <property type="protein sequence ID" value="MCG7939480.1"/>
    <property type="molecule type" value="Genomic_DNA"/>
</dbReference>